<sequence length="279" mass="30745">MNRLQKLCCLILIFPAWTMAQSFLESPGKGSIESGVGLVRGWSCEDAQSAQLIIDGEHVIELVPGGERADTANVCQNDGNNGFGSVVFWGTYGLGEHEAELIVDGKSIENRKFTIAGASKSFVKGLKKTFYLDDFPRSSKKAYIEWSEANQNFVIKNIIDKNQYVVDSKLATRKGYARIIELGLNSQSPNGKIHVESLFGETLKVTICSRSPSIIGLCEKDSFHYVGSGRGDSIDLNASWTGSGKAYVWVQMLNKRGQVITPDKPYEFQIIFTPDTEAI</sequence>
<dbReference type="AlphaFoldDB" id="A0A7X0JWC8"/>
<reference evidence="2 3" key="1">
    <citation type="submission" date="2020-08" db="EMBL/GenBank/DDBJ databases">
        <title>Genomic Encyclopedia of Type Strains, Phase IV (KMG-IV): sequencing the most valuable type-strain genomes for metagenomic binning, comparative biology and taxonomic classification.</title>
        <authorList>
            <person name="Goeker M."/>
        </authorList>
    </citation>
    <scope>NUCLEOTIDE SEQUENCE [LARGE SCALE GENOMIC DNA]</scope>
    <source>
        <strain evidence="2 3">DSM 22368</strain>
    </source>
</reference>
<name>A0A7X0JWC8_9GAMM</name>
<dbReference type="InParanoid" id="A0A7X0JWC8"/>
<dbReference type="RefSeq" id="WP_221450584.1">
    <property type="nucleotide sequence ID" value="NZ_JACHHT010000003.1"/>
</dbReference>
<proteinExistence type="predicted"/>
<keyword evidence="1" id="KW-0732">Signal</keyword>
<keyword evidence="3" id="KW-1185">Reference proteome</keyword>
<evidence type="ECO:0000313" key="3">
    <source>
        <dbReference type="Proteomes" id="UP000528457"/>
    </source>
</evidence>
<comment type="caution">
    <text evidence="2">The sequence shown here is derived from an EMBL/GenBank/DDBJ whole genome shotgun (WGS) entry which is preliminary data.</text>
</comment>
<evidence type="ECO:0000313" key="2">
    <source>
        <dbReference type="EMBL" id="MBB6523034.1"/>
    </source>
</evidence>
<feature type="signal peptide" evidence="1">
    <location>
        <begin position="1"/>
        <end position="20"/>
    </location>
</feature>
<dbReference type="EMBL" id="JACHHT010000003">
    <property type="protein sequence ID" value="MBB6523034.1"/>
    <property type="molecule type" value="Genomic_DNA"/>
</dbReference>
<gene>
    <name evidence="2" type="ORF">HNR48_003336</name>
</gene>
<feature type="chain" id="PRO_5030662696" evidence="1">
    <location>
        <begin position="21"/>
        <end position="279"/>
    </location>
</feature>
<organism evidence="2 3">
    <name type="scientific">Pseudoteredinibacter isoporae</name>
    <dbReference type="NCBI Taxonomy" id="570281"/>
    <lineage>
        <taxon>Bacteria</taxon>
        <taxon>Pseudomonadati</taxon>
        <taxon>Pseudomonadota</taxon>
        <taxon>Gammaproteobacteria</taxon>
        <taxon>Cellvibrionales</taxon>
        <taxon>Cellvibrionaceae</taxon>
        <taxon>Pseudoteredinibacter</taxon>
    </lineage>
</organism>
<protein>
    <submittedName>
        <fullName evidence="2">Uncharacterized protein</fullName>
    </submittedName>
</protein>
<evidence type="ECO:0000256" key="1">
    <source>
        <dbReference type="SAM" id="SignalP"/>
    </source>
</evidence>
<accession>A0A7X0JWC8</accession>
<dbReference type="Proteomes" id="UP000528457">
    <property type="component" value="Unassembled WGS sequence"/>
</dbReference>